<dbReference type="InterPro" id="IPR008949">
    <property type="entry name" value="Isoprenoid_synthase_dom_sf"/>
</dbReference>
<dbReference type="SFLD" id="SFLDS00005">
    <property type="entry name" value="Isoprenoid_Synthase_Type_I"/>
    <property type="match status" value="1"/>
</dbReference>
<dbReference type="CDD" id="cd00685">
    <property type="entry name" value="Trans_IPPS_HT"/>
    <property type="match status" value="1"/>
</dbReference>
<proteinExistence type="inferred from homology"/>
<dbReference type="Pfam" id="PF00348">
    <property type="entry name" value="polyprenyl_synt"/>
    <property type="match status" value="1"/>
</dbReference>
<dbReference type="PANTHER" id="PTHR12001">
    <property type="entry name" value="GERANYLGERANYL PYROPHOSPHATE SYNTHASE"/>
    <property type="match status" value="1"/>
</dbReference>
<dbReference type="Proteomes" id="UP001501747">
    <property type="component" value="Unassembled WGS sequence"/>
</dbReference>
<dbReference type="PANTHER" id="PTHR12001:SF86">
    <property type="entry name" value="GERANYLGERANYL DIPHOSPHATE SYNTHASE"/>
    <property type="match status" value="1"/>
</dbReference>
<keyword evidence="2" id="KW-0460">Magnesium</keyword>
<dbReference type="InterPro" id="IPR033749">
    <property type="entry name" value="Polyprenyl_synt_CS"/>
</dbReference>
<keyword evidence="5" id="KW-1185">Reference proteome</keyword>
<dbReference type="InterPro" id="IPR000092">
    <property type="entry name" value="Polyprenyl_synt"/>
</dbReference>
<dbReference type="PROSITE" id="PS00444">
    <property type="entry name" value="POLYPRENYL_SYNTHASE_2"/>
    <property type="match status" value="1"/>
</dbReference>
<accession>A0ABP7QXA9</accession>
<gene>
    <name evidence="4" type="ORF">GCM10022247_05050</name>
</gene>
<keyword evidence="1" id="KW-0479">Metal-binding</keyword>
<reference evidence="5" key="1">
    <citation type="journal article" date="2019" name="Int. J. Syst. Evol. Microbiol.">
        <title>The Global Catalogue of Microorganisms (GCM) 10K type strain sequencing project: providing services to taxonomists for standard genome sequencing and annotation.</title>
        <authorList>
            <consortium name="The Broad Institute Genomics Platform"/>
            <consortium name="The Broad Institute Genome Sequencing Center for Infectious Disease"/>
            <person name="Wu L."/>
            <person name="Ma J."/>
        </authorList>
    </citation>
    <scope>NUCLEOTIDE SEQUENCE [LARGE SCALE GENOMIC DNA]</scope>
    <source>
        <strain evidence="5">JCM 17342</strain>
    </source>
</reference>
<dbReference type="SUPFAM" id="SSF48576">
    <property type="entry name" value="Terpenoid synthases"/>
    <property type="match status" value="1"/>
</dbReference>
<dbReference type="GO" id="GO:0016740">
    <property type="term" value="F:transferase activity"/>
    <property type="evidence" value="ECO:0007669"/>
    <property type="project" value="UniProtKB-KW"/>
</dbReference>
<comment type="caution">
    <text evidence="4">The sequence shown here is derived from an EMBL/GenBank/DDBJ whole genome shotgun (WGS) entry which is preliminary data.</text>
</comment>
<evidence type="ECO:0000313" key="5">
    <source>
        <dbReference type="Proteomes" id="UP001501747"/>
    </source>
</evidence>
<keyword evidence="3 4" id="KW-0808">Transferase</keyword>
<dbReference type="Gene3D" id="1.10.600.10">
    <property type="entry name" value="Farnesyl Diphosphate Synthase"/>
    <property type="match status" value="1"/>
</dbReference>
<dbReference type="EMBL" id="BAABAL010000004">
    <property type="protein sequence ID" value="GAA3989456.1"/>
    <property type="molecule type" value="Genomic_DNA"/>
</dbReference>
<evidence type="ECO:0000256" key="2">
    <source>
        <dbReference type="ARBA" id="ARBA00022842"/>
    </source>
</evidence>
<protein>
    <submittedName>
        <fullName evidence="4">Family 2 encapsulin nanocompartment cargo protein polyprenyl transferase</fullName>
    </submittedName>
</protein>
<organism evidence="4 5">
    <name type="scientific">Allokutzneria multivorans</name>
    <dbReference type="NCBI Taxonomy" id="1142134"/>
    <lineage>
        <taxon>Bacteria</taxon>
        <taxon>Bacillati</taxon>
        <taxon>Actinomycetota</taxon>
        <taxon>Actinomycetes</taxon>
        <taxon>Pseudonocardiales</taxon>
        <taxon>Pseudonocardiaceae</taxon>
        <taxon>Allokutzneria</taxon>
    </lineage>
</organism>
<evidence type="ECO:0000256" key="1">
    <source>
        <dbReference type="ARBA" id="ARBA00022723"/>
    </source>
</evidence>
<dbReference type="RefSeq" id="WP_344870823.1">
    <property type="nucleotide sequence ID" value="NZ_BAABAL010000004.1"/>
</dbReference>
<evidence type="ECO:0000313" key="4">
    <source>
        <dbReference type="EMBL" id="GAA3989456.1"/>
    </source>
</evidence>
<sequence>MTAHRLTWLPDPPSATCSAGQILDWARRAVEPALRTAIDRLSEPTRRIAGYHLGWWDAHGHPGEEVTAGKALRPALTLLCAHAVGASTERAVPVAAAVELVHNFSLLHDDIIDGDRLRRQRPTAWSVFGAPAAILAGDALLALAVRMLAAHPGMARLGITLVELVNGQSADIAFTEREEVGLAECVAMAGGKTAALLGCACALGALAGGAEDTQVERWRRFGHHLGLSFQLVDDLLGIWGDPARTGKPVGSDLRAGKKSLPVVAALTAGNDAARRLARLYSRPTPLEEADVAVVTELIERAGGRAWAQREADRHRRIALTRMGQARPASGPATHLATLTALITRRDH</sequence>
<comment type="similarity">
    <text evidence="3">Belongs to the FPP/GGPP synthase family.</text>
</comment>
<dbReference type="SFLD" id="SFLDG01017">
    <property type="entry name" value="Polyprenyl_Transferase_Like"/>
    <property type="match status" value="1"/>
</dbReference>
<name>A0ABP7QXA9_9PSEU</name>
<evidence type="ECO:0000256" key="3">
    <source>
        <dbReference type="RuleBase" id="RU004466"/>
    </source>
</evidence>